<protein>
    <submittedName>
        <fullName evidence="3">Oidioi.mRNA.OKI2018_I69.XSR.g16947.t1.cds</fullName>
    </submittedName>
</protein>
<gene>
    <name evidence="3" type="ORF">OKIOD_LOCUS8505</name>
</gene>
<evidence type="ECO:0000256" key="1">
    <source>
        <dbReference type="SAM" id="MobiDB-lite"/>
    </source>
</evidence>
<evidence type="ECO:0000256" key="2">
    <source>
        <dbReference type="SAM" id="Phobius"/>
    </source>
</evidence>
<dbReference type="EMBL" id="OU015569">
    <property type="protein sequence ID" value="CAG5100318.1"/>
    <property type="molecule type" value="Genomic_DNA"/>
</dbReference>
<accession>A0ABN7SLW9</accession>
<sequence length="233" mass="26090">MSEETQNTLQEEEENGDDSIFIENPSTSPYDLVLQQNGTALPGVPTPWESQSFDYPTEPTPIGRIMRAISSVQDKCTAMPRNIILKGLVTIASSFLKTKISGSLKEAFFVFSIVINLILIAIAAYLIATLELSIDKNFILQSSNIFTCLILLFFLTEFPQNIRPLNIINLLLLNLVAAIFFQRHITGKMIIKSLSWVLEKIISYADSGSLWIYGGMEGDASSFCAPFFQRTFW</sequence>
<evidence type="ECO:0000313" key="4">
    <source>
        <dbReference type="Proteomes" id="UP001158576"/>
    </source>
</evidence>
<dbReference type="Proteomes" id="UP001158576">
    <property type="component" value="Chromosome XSR"/>
</dbReference>
<evidence type="ECO:0000313" key="3">
    <source>
        <dbReference type="EMBL" id="CAG5100318.1"/>
    </source>
</evidence>
<feature type="region of interest" description="Disordered" evidence="1">
    <location>
        <begin position="1"/>
        <end position="26"/>
    </location>
</feature>
<keyword evidence="2" id="KW-1133">Transmembrane helix</keyword>
<name>A0ABN7SLW9_OIKDI</name>
<keyword evidence="2" id="KW-0812">Transmembrane</keyword>
<keyword evidence="2" id="KW-0472">Membrane</keyword>
<feature type="transmembrane region" description="Helical" evidence="2">
    <location>
        <begin position="138"/>
        <end position="155"/>
    </location>
</feature>
<proteinExistence type="predicted"/>
<reference evidence="3 4" key="1">
    <citation type="submission" date="2021-04" db="EMBL/GenBank/DDBJ databases">
        <authorList>
            <person name="Bliznina A."/>
        </authorList>
    </citation>
    <scope>NUCLEOTIDE SEQUENCE [LARGE SCALE GENOMIC DNA]</scope>
</reference>
<organism evidence="3 4">
    <name type="scientific">Oikopleura dioica</name>
    <name type="common">Tunicate</name>
    <dbReference type="NCBI Taxonomy" id="34765"/>
    <lineage>
        <taxon>Eukaryota</taxon>
        <taxon>Metazoa</taxon>
        <taxon>Chordata</taxon>
        <taxon>Tunicata</taxon>
        <taxon>Appendicularia</taxon>
        <taxon>Copelata</taxon>
        <taxon>Oikopleuridae</taxon>
        <taxon>Oikopleura</taxon>
    </lineage>
</organism>
<keyword evidence="4" id="KW-1185">Reference proteome</keyword>
<feature type="transmembrane region" description="Helical" evidence="2">
    <location>
        <begin position="107"/>
        <end position="126"/>
    </location>
</feature>
<feature type="transmembrane region" description="Helical" evidence="2">
    <location>
        <begin position="167"/>
        <end position="185"/>
    </location>
</feature>